<accession>A6KF34</accession>
<sequence>MLSPGTIRRCGPVGVGVDYKILILAAWKSVCY</sequence>
<dbReference type="EMBL" id="CH474042">
    <property type="protein sequence ID" value="EDL91590.1"/>
    <property type="molecule type" value="Genomic_DNA"/>
</dbReference>
<protein>
    <submittedName>
        <fullName evidence="1">RCG55305</fullName>
    </submittedName>
</protein>
<evidence type="ECO:0000313" key="1">
    <source>
        <dbReference type="EMBL" id="EDL91590.1"/>
    </source>
</evidence>
<dbReference type="AlphaFoldDB" id="A6KF34"/>
<dbReference type="Proteomes" id="UP000234681">
    <property type="component" value="Chromosome 4"/>
</dbReference>
<gene>
    <name evidence="1" type="ORF">rCG_55305</name>
</gene>
<evidence type="ECO:0000313" key="2">
    <source>
        <dbReference type="Proteomes" id="UP000234681"/>
    </source>
</evidence>
<reference evidence="1 2" key="1">
    <citation type="submission" date="2005-09" db="EMBL/GenBank/DDBJ databases">
        <authorList>
            <person name="Mural R.J."/>
            <person name="Li P.W."/>
            <person name="Adams M.D."/>
            <person name="Amanatides P.G."/>
            <person name="Baden-Tillson H."/>
            <person name="Barnstead M."/>
            <person name="Chin S.H."/>
            <person name="Dew I."/>
            <person name="Evans C.A."/>
            <person name="Ferriera S."/>
            <person name="Flanigan M."/>
            <person name="Fosler C."/>
            <person name="Glodek A."/>
            <person name="Gu Z."/>
            <person name="Holt R.A."/>
            <person name="Jennings D."/>
            <person name="Kraft C.L."/>
            <person name="Lu F."/>
            <person name="Nguyen T."/>
            <person name="Nusskern D.R."/>
            <person name="Pfannkoch C.M."/>
            <person name="Sitter C."/>
            <person name="Sutton G.G."/>
            <person name="Venter J.C."/>
            <person name="Wang Z."/>
            <person name="Woodage T."/>
            <person name="Zheng X.H."/>
            <person name="Zhong F."/>
        </authorList>
    </citation>
    <scope>NUCLEOTIDE SEQUENCE [LARGE SCALE GENOMIC DNA]</scope>
    <source>
        <strain>BN</strain>
        <strain evidence="2">Sprague-Dawley</strain>
    </source>
</reference>
<proteinExistence type="predicted"/>
<organism evidence="1 2">
    <name type="scientific">Rattus norvegicus</name>
    <name type="common">Rat</name>
    <dbReference type="NCBI Taxonomy" id="10116"/>
    <lineage>
        <taxon>Eukaryota</taxon>
        <taxon>Metazoa</taxon>
        <taxon>Chordata</taxon>
        <taxon>Craniata</taxon>
        <taxon>Vertebrata</taxon>
        <taxon>Euteleostomi</taxon>
        <taxon>Mammalia</taxon>
        <taxon>Eutheria</taxon>
        <taxon>Euarchontoglires</taxon>
        <taxon>Glires</taxon>
        <taxon>Rodentia</taxon>
        <taxon>Myomorpha</taxon>
        <taxon>Muroidea</taxon>
        <taxon>Muridae</taxon>
        <taxon>Murinae</taxon>
        <taxon>Rattus</taxon>
    </lineage>
</organism>
<name>A6KF34_RAT</name>